<keyword evidence="2" id="KW-0238">DNA-binding</keyword>
<dbReference type="Gene3D" id="3.40.1410.10">
    <property type="entry name" value="Chorismate lyase-like"/>
    <property type="match status" value="1"/>
</dbReference>
<evidence type="ECO:0000313" key="5">
    <source>
        <dbReference type="EMBL" id="MFC3024610.1"/>
    </source>
</evidence>
<proteinExistence type="predicted"/>
<evidence type="ECO:0000256" key="2">
    <source>
        <dbReference type="ARBA" id="ARBA00023125"/>
    </source>
</evidence>
<dbReference type="CDD" id="cd07377">
    <property type="entry name" value="WHTH_GntR"/>
    <property type="match status" value="1"/>
</dbReference>
<dbReference type="InterPro" id="IPR036390">
    <property type="entry name" value="WH_DNA-bd_sf"/>
</dbReference>
<dbReference type="SMART" id="SM00345">
    <property type="entry name" value="HTH_GNTR"/>
    <property type="match status" value="1"/>
</dbReference>
<evidence type="ECO:0000259" key="4">
    <source>
        <dbReference type="PROSITE" id="PS50949"/>
    </source>
</evidence>
<keyword evidence="3" id="KW-0804">Transcription</keyword>
<dbReference type="Proteomes" id="UP001595384">
    <property type="component" value="Unassembled WGS sequence"/>
</dbReference>
<dbReference type="PANTHER" id="PTHR44846:SF7">
    <property type="entry name" value="TRANSCRIPTIONAL REGULATOR OF 2-AMINOETHYLPHOSPHONATE DEGRADATION OPERONS-RELATED"/>
    <property type="match status" value="1"/>
</dbReference>
<dbReference type="PRINTS" id="PR00035">
    <property type="entry name" value="HTHGNTR"/>
</dbReference>
<dbReference type="InterPro" id="IPR036388">
    <property type="entry name" value="WH-like_DNA-bd_sf"/>
</dbReference>
<dbReference type="EMBL" id="JBHRSE010000083">
    <property type="protein sequence ID" value="MFC3024610.1"/>
    <property type="molecule type" value="Genomic_DNA"/>
</dbReference>
<dbReference type="Pfam" id="PF07702">
    <property type="entry name" value="UTRA"/>
    <property type="match status" value="1"/>
</dbReference>
<reference evidence="6" key="1">
    <citation type="journal article" date="2019" name="Int. J. Syst. Evol. Microbiol.">
        <title>The Global Catalogue of Microorganisms (GCM) 10K type strain sequencing project: providing services to taxonomists for standard genome sequencing and annotation.</title>
        <authorList>
            <consortium name="The Broad Institute Genomics Platform"/>
            <consortium name="The Broad Institute Genome Sequencing Center for Infectious Disease"/>
            <person name="Wu L."/>
            <person name="Ma J."/>
        </authorList>
    </citation>
    <scope>NUCLEOTIDE SEQUENCE [LARGE SCALE GENOMIC DNA]</scope>
    <source>
        <strain evidence="6">KCTC 62784</strain>
    </source>
</reference>
<feature type="domain" description="HTH gntR-type" evidence="4">
    <location>
        <begin position="1"/>
        <end position="68"/>
    </location>
</feature>
<gene>
    <name evidence="5" type="ORF">ACFODT_12320</name>
</gene>
<dbReference type="Pfam" id="PF00392">
    <property type="entry name" value="GntR"/>
    <property type="match status" value="1"/>
</dbReference>
<evidence type="ECO:0000313" key="6">
    <source>
        <dbReference type="Proteomes" id="UP001595384"/>
    </source>
</evidence>
<sequence>MQYVAIKNIIIEQIAAGLLAPRQKLPSERQLAESFNTTRVTLREALSLLEAEGAIYREDRRGWFITPPALRYYVGSQQPFHKLAQQQDRQTEVRLVRVSRQMADKSIAHMATLPPFTDVQCIERVRCLEGRPVAYVLSYLHHPKVLGWKTVSVKQSLTEQLRETFSVTHQVHDYQVNVGALSGERAQHLHATVGTPALVVTRQYRDEQQAFVRADIEYWRHDAIIVCGEAQ</sequence>
<comment type="caution">
    <text evidence="5">The sequence shown here is derived from an EMBL/GenBank/DDBJ whole genome shotgun (WGS) entry which is preliminary data.</text>
</comment>
<dbReference type="RefSeq" id="WP_123014203.1">
    <property type="nucleotide sequence ID" value="NZ_AP024912.1"/>
</dbReference>
<keyword evidence="6" id="KW-1185">Reference proteome</keyword>
<dbReference type="SMART" id="SM00866">
    <property type="entry name" value="UTRA"/>
    <property type="match status" value="1"/>
</dbReference>
<evidence type="ECO:0000256" key="3">
    <source>
        <dbReference type="ARBA" id="ARBA00023163"/>
    </source>
</evidence>
<keyword evidence="1" id="KW-0805">Transcription regulation</keyword>
<organism evidence="5 6">
    <name type="scientific">Vibrio zhugei</name>
    <dbReference type="NCBI Taxonomy" id="2479546"/>
    <lineage>
        <taxon>Bacteria</taxon>
        <taxon>Pseudomonadati</taxon>
        <taxon>Pseudomonadota</taxon>
        <taxon>Gammaproteobacteria</taxon>
        <taxon>Vibrionales</taxon>
        <taxon>Vibrionaceae</taxon>
        <taxon>Vibrio</taxon>
    </lineage>
</organism>
<dbReference type="SUPFAM" id="SSF46785">
    <property type="entry name" value="Winged helix' DNA-binding domain"/>
    <property type="match status" value="1"/>
</dbReference>
<dbReference type="PANTHER" id="PTHR44846">
    <property type="entry name" value="MANNOSYL-D-GLYCERATE TRANSPORT/METABOLISM SYSTEM REPRESSOR MNGR-RELATED"/>
    <property type="match status" value="1"/>
</dbReference>
<dbReference type="InterPro" id="IPR000524">
    <property type="entry name" value="Tscrpt_reg_HTH_GntR"/>
</dbReference>
<dbReference type="PROSITE" id="PS50949">
    <property type="entry name" value="HTH_GNTR"/>
    <property type="match status" value="1"/>
</dbReference>
<dbReference type="InterPro" id="IPR011663">
    <property type="entry name" value="UTRA"/>
</dbReference>
<dbReference type="Gene3D" id="1.10.10.10">
    <property type="entry name" value="Winged helix-like DNA-binding domain superfamily/Winged helix DNA-binding domain"/>
    <property type="match status" value="1"/>
</dbReference>
<dbReference type="SUPFAM" id="SSF64288">
    <property type="entry name" value="Chorismate lyase-like"/>
    <property type="match status" value="1"/>
</dbReference>
<name>A0ABV7C961_9VIBR</name>
<protein>
    <submittedName>
        <fullName evidence="5">UTRA domain-containing protein</fullName>
    </submittedName>
</protein>
<accession>A0ABV7C961</accession>
<dbReference type="InterPro" id="IPR028978">
    <property type="entry name" value="Chorismate_lyase_/UTRA_dom_sf"/>
</dbReference>
<evidence type="ECO:0000256" key="1">
    <source>
        <dbReference type="ARBA" id="ARBA00023015"/>
    </source>
</evidence>
<dbReference type="InterPro" id="IPR050679">
    <property type="entry name" value="Bact_HTH_transcr_reg"/>
</dbReference>